<dbReference type="InterPro" id="IPR027056">
    <property type="entry name" value="Gluconate_2DH_su3"/>
</dbReference>
<dbReference type="Proteomes" id="UP001312908">
    <property type="component" value="Unassembled WGS sequence"/>
</dbReference>
<protein>
    <submittedName>
        <fullName evidence="1">Gluconate 2-dehydrogenase subunit 3 family protein</fullName>
    </submittedName>
</protein>
<gene>
    <name evidence="1" type="ORF">DOFOFD_02785</name>
</gene>
<keyword evidence="2" id="KW-1185">Reference proteome</keyword>
<name>A0ABU7U0G6_9PROT</name>
<reference evidence="1 2" key="1">
    <citation type="submission" date="2023-10" db="EMBL/GenBank/DDBJ databases">
        <title>Sorlinia euscelidii gen. nov., sp. nov., an acetic acid bacteria isolated from the gut of Euscelidius variegatus emitter.</title>
        <authorList>
            <person name="Michoud G."/>
            <person name="Marasco R."/>
            <person name="Seferji K."/>
            <person name="Gonella E."/>
            <person name="Garuglieri E."/>
            <person name="Alma A."/>
            <person name="Mapelli F."/>
            <person name="Borin S."/>
            <person name="Daffonchio D."/>
            <person name="Crotti E."/>
        </authorList>
    </citation>
    <scope>NUCLEOTIDE SEQUENCE [LARGE SCALE GENOMIC DNA]</scope>
    <source>
        <strain evidence="1 2">EV16P</strain>
    </source>
</reference>
<dbReference type="EMBL" id="JAWJZY010000001">
    <property type="protein sequence ID" value="MEE8657940.1"/>
    <property type="molecule type" value="Genomic_DNA"/>
</dbReference>
<evidence type="ECO:0000313" key="2">
    <source>
        <dbReference type="Proteomes" id="UP001312908"/>
    </source>
</evidence>
<dbReference type="RefSeq" id="WP_394818902.1">
    <property type="nucleotide sequence ID" value="NZ_JAWJZY010000001.1"/>
</dbReference>
<organism evidence="1 2">
    <name type="scientific">Sorlinia euscelidii</name>
    <dbReference type="NCBI Taxonomy" id="3081148"/>
    <lineage>
        <taxon>Bacteria</taxon>
        <taxon>Pseudomonadati</taxon>
        <taxon>Pseudomonadota</taxon>
        <taxon>Alphaproteobacteria</taxon>
        <taxon>Acetobacterales</taxon>
        <taxon>Acetobacteraceae</taxon>
        <taxon>Sorlinia</taxon>
    </lineage>
</organism>
<accession>A0ABU7U0G6</accession>
<dbReference type="Pfam" id="PF13618">
    <property type="entry name" value="Gluconate_2-dh3"/>
    <property type="match status" value="1"/>
</dbReference>
<evidence type="ECO:0000313" key="1">
    <source>
        <dbReference type="EMBL" id="MEE8657940.1"/>
    </source>
</evidence>
<sequence>MTSTYEQLLKSDRISARTRDVLEARAAFIDHPYQPRHLSDRAFTILEALTAVVLPQQPLLGRKALNLAARIDARLGGPGDGWRFAHLPPDRQAYELALCGLDDVCQKKLGVRLQDADIETIQVLLNEVEAAAIATEDLSEDHLRQWFSDLCADCVQIFISHPSVQAQLGIDAVFNGGDGPFQGFEVMGAVGSAPWEPPILKARRRAYEALPDHGNG</sequence>
<proteinExistence type="predicted"/>
<comment type="caution">
    <text evidence="1">The sequence shown here is derived from an EMBL/GenBank/DDBJ whole genome shotgun (WGS) entry which is preliminary data.</text>
</comment>